<evidence type="ECO:0000313" key="2">
    <source>
        <dbReference type="Proteomes" id="UP000749559"/>
    </source>
</evidence>
<dbReference type="InterPro" id="IPR000873">
    <property type="entry name" value="AMP-dep_synth/lig_dom"/>
</dbReference>
<dbReference type="CDD" id="cd04433">
    <property type="entry name" value="AFD_class_I"/>
    <property type="match status" value="1"/>
</dbReference>
<dbReference type="PANTHER" id="PTHR42814">
    <property type="entry name" value="AMP-BINDING DOMAIN-CONTAINING PROTEIN"/>
    <property type="match status" value="1"/>
</dbReference>
<reference evidence="1" key="1">
    <citation type="submission" date="2022-03" db="EMBL/GenBank/DDBJ databases">
        <authorList>
            <person name="Martin C."/>
        </authorList>
    </citation>
    <scope>NUCLEOTIDE SEQUENCE</scope>
</reference>
<dbReference type="InterPro" id="IPR042099">
    <property type="entry name" value="ANL_N_sf"/>
</dbReference>
<proteinExistence type="predicted"/>
<dbReference type="EMBL" id="CAIIXF020000011">
    <property type="protein sequence ID" value="CAH1799103.1"/>
    <property type="molecule type" value="Genomic_DNA"/>
</dbReference>
<organism evidence="1 2">
    <name type="scientific">Owenia fusiformis</name>
    <name type="common">Polychaete worm</name>
    <dbReference type="NCBI Taxonomy" id="6347"/>
    <lineage>
        <taxon>Eukaryota</taxon>
        <taxon>Metazoa</taxon>
        <taxon>Spiralia</taxon>
        <taxon>Lophotrochozoa</taxon>
        <taxon>Annelida</taxon>
        <taxon>Polychaeta</taxon>
        <taxon>Sedentaria</taxon>
        <taxon>Canalipalpata</taxon>
        <taxon>Sabellida</taxon>
        <taxon>Oweniida</taxon>
        <taxon>Oweniidae</taxon>
        <taxon>Owenia</taxon>
    </lineage>
</organism>
<accession>A0A8J1XJN9</accession>
<dbReference type="InterPro" id="IPR045851">
    <property type="entry name" value="AMP-bd_C_sf"/>
</dbReference>
<dbReference type="OrthoDB" id="5953112at2759"/>
<name>A0A8J1XJN9_OWEFU</name>
<dbReference type="SUPFAM" id="SSF56801">
    <property type="entry name" value="Acetyl-CoA synthetase-like"/>
    <property type="match status" value="1"/>
</dbReference>
<dbReference type="Gene3D" id="3.30.300.30">
    <property type="match status" value="1"/>
</dbReference>
<gene>
    <name evidence="1" type="ORF">OFUS_LOCUS23156</name>
</gene>
<keyword evidence="2" id="KW-1185">Reference proteome</keyword>
<dbReference type="InterPro" id="IPR020845">
    <property type="entry name" value="AMP-binding_CS"/>
</dbReference>
<sequence>MDSVVQSCETNATIGKDIRPISTPLTTSYLKTGLVTAPTNETILDRFKRFVMTSPNKECVVIADVDTANRQAITFKECDYLSNGLASSLIKSGVGIKDAIAILMPNCTEFIVSWQALLKCHAYPAFVSFNMRSGEDLKLVLNDLKAVGVILHTGKSEEYYEIIKNVFGKFLTSKHDPDIPTLKFVVALGSRPLDGAMLYDNMVHTEVEREVLLQRVNTVTKDSPCAVFQTSGSTGRAKLVVHRHFGIVNNVIFQMIRFRTSESGRYFSDRPLTWSGGFLGPFATCIAGLTSVTIDTTISVVKRDVHSILQIIAQEKCTMGLMMPYMLYDILKLPSLQEYQLDNLKSLWTSGQRIPDILVEGIKKKLPNVRIGVGYGSTETYLISNHFYDVNDKIEADQKGTVGYPYPGFEIKITDEFGKLVPVGTSGNIKFKTFQLFTCYLNDEEKTNEKIEDGWFDLEDVAYFTENGYLVFACKKSDMVKRGTVLIAPTNIENVILTHPAVNKVVVVAVPDPRLYEELCACIVLHADKPTTEKYIIDYCNQKFTEQTLDGLSLTPKYVYILEDFPKLTNGKVDKITLRKMAAEKFDV</sequence>
<dbReference type="Proteomes" id="UP000749559">
    <property type="component" value="Unassembled WGS sequence"/>
</dbReference>
<dbReference type="AlphaFoldDB" id="A0A8J1XJN9"/>
<comment type="caution">
    <text evidence="1">The sequence shown here is derived from an EMBL/GenBank/DDBJ whole genome shotgun (WGS) entry which is preliminary data.</text>
</comment>
<evidence type="ECO:0000313" key="1">
    <source>
        <dbReference type="EMBL" id="CAH1799103.1"/>
    </source>
</evidence>
<dbReference type="PANTHER" id="PTHR42814:SF3">
    <property type="entry name" value="BETA-N-ACETYLHEXOSAMINIDASE"/>
    <property type="match status" value="1"/>
</dbReference>
<dbReference type="Pfam" id="PF13193">
    <property type="entry name" value="AMP-binding_C"/>
    <property type="match status" value="1"/>
</dbReference>
<dbReference type="Pfam" id="PF00501">
    <property type="entry name" value="AMP-binding"/>
    <property type="match status" value="1"/>
</dbReference>
<dbReference type="InterPro" id="IPR025110">
    <property type="entry name" value="AMP-bd_C"/>
</dbReference>
<dbReference type="Gene3D" id="3.40.50.12780">
    <property type="entry name" value="N-terminal domain of ligase-like"/>
    <property type="match status" value="1"/>
</dbReference>
<dbReference type="PROSITE" id="PS00455">
    <property type="entry name" value="AMP_BINDING"/>
    <property type="match status" value="1"/>
</dbReference>
<protein>
    <submittedName>
        <fullName evidence="1">Uncharacterized protein</fullName>
    </submittedName>
</protein>